<accession>A0ACC0NHD1</accession>
<proteinExistence type="predicted"/>
<dbReference type="EMBL" id="CM046393">
    <property type="protein sequence ID" value="KAI8552610.1"/>
    <property type="molecule type" value="Genomic_DNA"/>
</dbReference>
<comment type="caution">
    <text evidence="1">The sequence shown here is derived from an EMBL/GenBank/DDBJ whole genome shotgun (WGS) entry which is preliminary data.</text>
</comment>
<evidence type="ECO:0000313" key="1">
    <source>
        <dbReference type="EMBL" id="KAI8552610.1"/>
    </source>
</evidence>
<name>A0ACC0NHD1_RHOML</name>
<organism evidence="1 2">
    <name type="scientific">Rhododendron molle</name>
    <name type="common">Chinese azalea</name>
    <name type="synonym">Azalea mollis</name>
    <dbReference type="NCBI Taxonomy" id="49168"/>
    <lineage>
        <taxon>Eukaryota</taxon>
        <taxon>Viridiplantae</taxon>
        <taxon>Streptophyta</taxon>
        <taxon>Embryophyta</taxon>
        <taxon>Tracheophyta</taxon>
        <taxon>Spermatophyta</taxon>
        <taxon>Magnoliopsida</taxon>
        <taxon>eudicotyledons</taxon>
        <taxon>Gunneridae</taxon>
        <taxon>Pentapetalae</taxon>
        <taxon>asterids</taxon>
        <taxon>Ericales</taxon>
        <taxon>Ericaceae</taxon>
        <taxon>Ericoideae</taxon>
        <taxon>Rhodoreae</taxon>
        <taxon>Rhododendron</taxon>
    </lineage>
</organism>
<reference evidence="1" key="1">
    <citation type="submission" date="2022-02" db="EMBL/GenBank/DDBJ databases">
        <title>Plant Genome Project.</title>
        <authorList>
            <person name="Zhang R.-G."/>
        </authorList>
    </citation>
    <scope>NUCLEOTIDE SEQUENCE</scope>
    <source>
        <strain evidence="1">AT1</strain>
    </source>
</reference>
<protein>
    <submittedName>
        <fullName evidence="1">Uncharacterized protein</fullName>
    </submittedName>
</protein>
<gene>
    <name evidence="1" type="ORF">RHMOL_Rhmol06G0280100</name>
</gene>
<sequence length="141" mass="15764">MTYHLQCRGGTGQLVVSSTHLGRSNVFWTAQICLGLRGCFGNFTLKNYPNRFEPSKIRLDGRGGARHLLSHAHPALKNFSFLLESLLGGCYASSSSTPRLIANLKNKFDPMNLHSIEARESKTRFFHLPISLEPTTFAKKK</sequence>
<evidence type="ECO:0000313" key="2">
    <source>
        <dbReference type="Proteomes" id="UP001062846"/>
    </source>
</evidence>
<dbReference type="Proteomes" id="UP001062846">
    <property type="component" value="Chromosome 6"/>
</dbReference>
<keyword evidence="2" id="KW-1185">Reference proteome</keyword>